<reference evidence="3" key="2">
    <citation type="journal article" date="2021" name="Microbiome">
        <title>Successional dynamics and alternative stable states in a saline activated sludge microbial community over 9 years.</title>
        <authorList>
            <person name="Wang Y."/>
            <person name="Ye J."/>
            <person name="Ju F."/>
            <person name="Liu L."/>
            <person name="Boyd J.A."/>
            <person name="Deng Y."/>
            <person name="Parks D.H."/>
            <person name="Jiang X."/>
            <person name="Yin X."/>
            <person name="Woodcroft B.J."/>
            <person name="Tyson G.W."/>
            <person name="Hugenholtz P."/>
            <person name="Polz M.F."/>
            <person name="Zhang T."/>
        </authorList>
    </citation>
    <scope>NUCLEOTIDE SEQUENCE</scope>
    <source>
        <strain evidence="3">HKST-UBA09</strain>
    </source>
</reference>
<comment type="similarity">
    <text evidence="1">Belongs to the AHA1 family.</text>
</comment>
<protein>
    <submittedName>
        <fullName evidence="3">SRPBCC domain-containing protein</fullName>
    </submittedName>
</protein>
<name>A0A955LB71_9BACT</name>
<dbReference type="InterPro" id="IPR013538">
    <property type="entry name" value="ASHA1/2-like_C"/>
</dbReference>
<evidence type="ECO:0000313" key="3">
    <source>
        <dbReference type="EMBL" id="MCA9386796.1"/>
    </source>
</evidence>
<evidence type="ECO:0000256" key="1">
    <source>
        <dbReference type="ARBA" id="ARBA00006817"/>
    </source>
</evidence>
<organism evidence="3 4">
    <name type="scientific">Candidatus Dojkabacteria bacterium</name>
    <dbReference type="NCBI Taxonomy" id="2099670"/>
    <lineage>
        <taxon>Bacteria</taxon>
        <taxon>Candidatus Dojkabacteria</taxon>
    </lineage>
</organism>
<dbReference type="Proteomes" id="UP000714915">
    <property type="component" value="Unassembled WGS sequence"/>
</dbReference>
<comment type="caution">
    <text evidence="3">The sequence shown here is derived from an EMBL/GenBank/DDBJ whole genome shotgun (WGS) entry which is preliminary data.</text>
</comment>
<evidence type="ECO:0000313" key="4">
    <source>
        <dbReference type="Proteomes" id="UP000714915"/>
    </source>
</evidence>
<dbReference type="InterPro" id="IPR023393">
    <property type="entry name" value="START-like_dom_sf"/>
</dbReference>
<feature type="domain" description="Activator of Hsp90 ATPase homologue 1/2-like C-terminal" evidence="2">
    <location>
        <begin position="14"/>
        <end position="125"/>
    </location>
</feature>
<reference evidence="3" key="1">
    <citation type="submission" date="2020-04" db="EMBL/GenBank/DDBJ databases">
        <authorList>
            <person name="Zhang T."/>
        </authorList>
    </citation>
    <scope>NUCLEOTIDE SEQUENCE</scope>
    <source>
        <strain evidence="3">HKST-UBA09</strain>
    </source>
</reference>
<dbReference type="SUPFAM" id="SSF55961">
    <property type="entry name" value="Bet v1-like"/>
    <property type="match status" value="1"/>
</dbReference>
<dbReference type="Gene3D" id="3.30.530.20">
    <property type="match status" value="1"/>
</dbReference>
<dbReference type="Pfam" id="PF08327">
    <property type="entry name" value="AHSA1"/>
    <property type="match status" value="1"/>
</dbReference>
<dbReference type="EMBL" id="JAGQLF010000017">
    <property type="protein sequence ID" value="MCA9386796.1"/>
    <property type="molecule type" value="Genomic_DNA"/>
</dbReference>
<sequence length="132" mass="15460">MKSLEKTYHYQDTLENVWEAFVNPEEIEKWDAGPVNMSDEEGEEFSLWGGDIHGKNIEVEKYELLKQEWFGGEWEQPSIVEFTFSENEDGKIEVHLKQTNIPDESFVEIDAGWDDYYLGAISKYFDSKKIGH</sequence>
<proteinExistence type="inferred from homology"/>
<dbReference type="AlphaFoldDB" id="A0A955LB71"/>
<gene>
    <name evidence="3" type="ORF">KC669_02055</name>
</gene>
<evidence type="ECO:0000259" key="2">
    <source>
        <dbReference type="Pfam" id="PF08327"/>
    </source>
</evidence>
<accession>A0A955LB71</accession>